<organism evidence="1 2">
    <name type="scientific">Chromobacterium subtsugae</name>
    <dbReference type="NCBI Taxonomy" id="251747"/>
    <lineage>
        <taxon>Bacteria</taxon>
        <taxon>Pseudomonadati</taxon>
        <taxon>Pseudomonadota</taxon>
        <taxon>Betaproteobacteria</taxon>
        <taxon>Neisseriales</taxon>
        <taxon>Chromobacteriaceae</taxon>
        <taxon>Chromobacterium</taxon>
    </lineage>
</organism>
<dbReference type="GeneID" id="89685597"/>
<evidence type="ECO:0000313" key="1">
    <source>
        <dbReference type="EMBL" id="MBW8290393.1"/>
    </source>
</evidence>
<comment type="caution">
    <text evidence="1">The sequence shown here is derived from an EMBL/GenBank/DDBJ whole genome shotgun (WGS) entry which is preliminary data.</text>
</comment>
<protein>
    <submittedName>
        <fullName evidence="1">Uncharacterized protein</fullName>
    </submittedName>
</protein>
<proteinExistence type="predicted"/>
<evidence type="ECO:0000313" key="2">
    <source>
        <dbReference type="Proteomes" id="UP000711178"/>
    </source>
</evidence>
<dbReference type="Gene3D" id="3.90.1720.10">
    <property type="entry name" value="endopeptidase domain like (from Nostoc punctiforme)"/>
    <property type="match status" value="1"/>
</dbReference>
<dbReference type="EMBL" id="JAHDTB010000051">
    <property type="protein sequence ID" value="MBW8290393.1"/>
    <property type="molecule type" value="Genomic_DNA"/>
</dbReference>
<dbReference type="InterPro" id="IPR038765">
    <property type="entry name" value="Papain-like_cys_pep_sf"/>
</dbReference>
<gene>
    <name evidence="1" type="ORF">KIF53_22400</name>
</gene>
<keyword evidence="2" id="KW-1185">Reference proteome</keyword>
<sequence length="311" mass="33966">MPARNAPPVVDLLAMQPGDIILSRSVSSDRKLIFAQRVLHPTRDLLRARREFCTHASVYLGHGLLVEAVRDGIALRALSLKADDFFHDAPAALSPDAAPPKLRVNYRPQADGYEYFRVVRLKQDAAALGRGIAQTALDLWGGDYASVKEFLKFLPLHPATGKISGGAKEQGEMFCSQLVCHAYHANGARLHAGNLAKSPMSLRPDHCRQLGWPHTTPVATQYPLPELAQTEVGFYLISRAALINALPMRKTLFSIHALLTPGGQPLTSERHTHASEIAGQIDALDQHWAALHLPLEQKLQRLTGMLATAGA</sequence>
<accession>A0ABS7FJX2</accession>
<dbReference type="RefSeq" id="WP_043579131.1">
    <property type="nucleotide sequence ID" value="NZ_CP142381.1"/>
</dbReference>
<reference evidence="1 2" key="1">
    <citation type="submission" date="2021-05" db="EMBL/GenBank/DDBJ databases">
        <title>Draft Whole Genome Sequencing Of Biosensor Chromobacterium violaceum Strain CV026 Reveals A Regulatory RNA In Chromobacterium violaceum Phenotype Regulatory Network.</title>
        <authorList>
            <person name="Hong K.W."/>
            <person name="Chan K.G."/>
            <person name="Chang C.-Y."/>
        </authorList>
    </citation>
    <scope>NUCLEOTIDE SEQUENCE [LARGE SCALE GENOMIC DNA]</scope>
    <source>
        <strain evidence="1 2">ATCC 31532</strain>
    </source>
</reference>
<dbReference type="Proteomes" id="UP000711178">
    <property type="component" value="Unassembled WGS sequence"/>
</dbReference>
<name>A0ABS7FJX2_9NEIS</name>
<dbReference type="SUPFAM" id="SSF54001">
    <property type="entry name" value="Cysteine proteinases"/>
    <property type="match status" value="1"/>
</dbReference>